<keyword evidence="2" id="KW-1185">Reference proteome</keyword>
<comment type="caution">
    <text evidence="1">The sequence shown here is derived from an EMBL/GenBank/DDBJ whole genome shotgun (WGS) entry which is preliminary data.</text>
</comment>
<sequence>MVVPNVGEMTLMIKDTTKVTLETKNIPLIGDPSGHLPYVGGLNEHVTIDGLLTEAQYLDLSGNQGASVGMNLACKKQRTLCSGRSQFNADDSGSSGGLCL</sequence>
<dbReference type="EMBL" id="BQNB010018962">
    <property type="protein sequence ID" value="GJT80135.1"/>
    <property type="molecule type" value="Genomic_DNA"/>
</dbReference>
<dbReference type="Proteomes" id="UP001151760">
    <property type="component" value="Unassembled WGS sequence"/>
</dbReference>
<protein>
    <submittedName>
        <fullName evidence="1">Uncharacterized protein</fullName>
    </submittedName>
</protein>
<reference evidence="1" key="2">
    <citation type="submission" date="2022-01" db="EMBL/GenBank/DDBJ databases">
        <authorList>
            <person name="Yamashiro T."/>
            <person name="Shiraishi A."/>
            <person name="Satake H."/>
            <person name="Nakayama K."/>
        </authorList>
    </citation>
    <scope>NUCLEOTIDE SEQUENCE</scope>
</reference>
<evidence type="ECO:0000313" key="1">
    <source>
        <dbReference type="EMBL" id="GJT80135.1"/>
    </source>
</evidence>
<gene>
    <name evidence="1" type="ORF">Tco_1054477</name>
</gene>
<name>A0ABQ5GWW2_9ASTR</name>
<evidence type="ECO:0000313" key="2">
    <source>
        <dbReference type="Proteomes" id="UP001151760"/>
    </source>
</evidence>
<accession>A0ABQ5GWW2</accession>
<reference evidence="1" key="1">
    <citation type="journal article" date="2022" name="Int. J. Mol. Sci.">
        <title>Draft Genome of Tanacetum Coccineum: Genomic Comparison of Closely Related Tanacetum-Family Plants.</title>
        <authorList>
            <person name="Yamashiro T."/>
            <person name="Shiraishi A."/>
            <person name="Nakayama K."/>
            <person name="Satake H."/>
        </authorList>
    </citation>
    <scope>NUCLEOTIDE SEQUENCE</scope>
</reference>
<organism evidence="1 2">
    <name type="scientific">Tanacetum coccineum</name>
    <dbReference type="NCBI Taxonomy" id="301880"/>
    <lineage>
        <taxon>Eukaryota</taxon>
        <taxon>Viridiplantae</taxon>
        <taxon>Streptophyta</taxon>
        <taxon>Embryophyta</taxon>
        <taxon>Tracheophyta</taxon>
        <taxon>Spermatophyta</taxon>
        <taxon>Magnoliopsida</taxon>
        <taxon>eudicotyledons</taxon>
        <taxon>Gunneridae</taxon>
        <taxon>Pentapetalae</taxon>
        <taxon>asterids</taxon>
        <taxon>campanulids</taxon>
        <taxon>Asterales</taxon>
        <taxon>Asteraceae</taxon>
        <taxon>Asteroideae</taxon>
        <taxon>Anthemideae</taxon>
        <taxon>Anthemidinae</taxon>
        <taxon>Tanacetum</taxon>
    </lineage>
</organism>
<proteinExistence type="predicted"/>